<accession>A0AAD9TZ22</accession>
<evidence type="ECO:0000313" key="2">
    <source>
        <dbReference type="Proteomes" id="UP001280121"/>
    </source>
</evidence>
<dbReference type="AlphaFoldDB" id="A0AAD9TZ22"/>
<keyword evidence="2" id="KW-1185">Reference proteome</keyword>
<gene>
    <name evidence="1" type="ORF">Ddye_019787</name>
</gene>
<reference evidence="1" key="1">
    <citation type="journal article" date="2023" name="Plant J.">
        <title>Genome sequences and population genomics provide insights into the demographic history, inbreeding, and mutation load of two 'living fossil' tree species of Dipteronia.</title>
        <authorList>
            <person name="Feng Y."/>
            <person name="Comes H.P."/>
            <person name="Chen J."/>
            <person name="Zhu S."/>
            <person name="Lu R."/>
            <person name="Zhang X."/>
            <person name="Li P."/>
            <person name="Qiu J."/>
            <person name="Olsen K.M."/>
            <person name="Qiu Y."/>
        </authorList>
    </citation>
    <scope>NUCLEOTIDE SEQUENCE</scope>
    <source>
        <strain evidence="1">KIB01</strain>
    </source>
</reference>
<dbReference type="CDD" id="cd09272">
    <property type="entry name" value="RNase_HI_RT_Ty1"/>
    <property type="match status" value="1"/>
</dbReference>
<dbReference type="PANTHER" id="PTHR11439:SF455">
    <property type="entry name" value="RLK (RECEPTOR-LIKE PROTEIN KINASE) 8, PUTATIVE-RELATED"/>
    <property type="match status" value="1"/>
</dbReference>
<sequence length="135" mass="15422">MFDSKPISTPLPTDHYLKLLDDTPLIDATEFRQVGNQDDRTSTNAYVIFLETNAISWCSRKQKPVARSSIDEEYRVVALVASKVLWFSSLLRELSIVDANLPTIYCDNVGATYLCYSLVFSLENEAYNNWFPLRS</sequence>
<evidence type="ECO:0000313" key="1">
    <source>
        <dbReference type="EMBL" id="KAK2644592.1"/>
    </source>
</evidence>
<name>A0AAD9TZ22_9ROSI</name>
<organism evidence="1 2">
    <name type="scientific">Dipteronia dyeriana</name>
    <dbReference type="NCBI Taxonomy" id="168575"/>
    <lineage>
        <taxon>Eukaryota</taxon>
        <taxon>Viridiplantae</taxon>
        <taxon>Streptophyta</taxon>
        <taxon>Embryophyta</taxon>
        <taxon>Tracheophyta</taxon>
        <taxon>Spermatophyta</taxon>
        <taxon>Magnoliopsida</taxon>
        <taxon>eudicotyledons</taxon>
        <taxon>Gunneridae</taxon>
        <taxon>Pentapetalae</taxon>
        <taxon>rosids</taxon>
        <taxon>malvids</taxon>
        <taxon>Sapindales</taxon>
        <taxon>Sapindaceae</taxon>
        <taxon>Hippocastanoideae</taxon>
        <taxon>Acereae</taxon>
        <taxon>Dipteronia</taxon>
    </lineage>
</organism>
<dbReference type="EMBL" id="JANJYI010000006">
    <property type="protein sequence ID" value="KAK2644592.1"/>
    <property type="molecule type" value="Genomic_DNA"/>
</dbReference>
<proteinExistence type="predicted"/>
<comment type="caution">
    <text evidence="1">The sequence shown here is derived from an EMBL/GenBank/DDBJ whole genome shotgun (WGS) entry which is preliminary data.</text>
</comment>
<dbReference type="Proteomes" id="UP001280121">
    <property type="component" value="Unassembled WGS sequence"/>
</dbReference>
<protein>
    <submittedName>
        <fullName evidence="1">Uncharacterized protein</fullName>
    </submittedName>
</protein>
<dbReference type="PANTHER" id="PTHR11439">
    <property type="entry name" value="GAG-POL-RELATED RETROTRANSPOSON"/>
    <property type="match status" value="1"/>
</dbReference>